<dbReference type="PANTHER" id="PTHR22981">
    <property type="entry name" value="3-HYDROXYISOBUTYRATE DEHYDROGENASE-RELATED"/>
    <property type="match status" value="1"/>
</dbReference>
<sequence length="301" mass="30927">MEIGMIGLGHMGGSMARRMIECGHEVVGFDSAAEALRLLEAAGGTIAASPRDVADRVEIVFACLPGKQASLDTAFGDLGVFHGSRIATYVEMSTLGRGTIAAIGARLGAAGIGFLDAPISGGPRGAAEGKLTAIVAGAPDLIEAARPALASVASNIFVIGAEPGMAQVCKLVNNILSITAFVTTCEAISMGVKAGLDARTMIDVINVSTGRNSATVDKFPKAILPRTFDYGGPLTIGLKDIGLYLELAQDLRMPATMGFTVSGLFTHIAARLGADADYSTMIKVFEEWGDVIVGGDPEAAP</sequence>
<name>A0ABV3SVG3_9HYPH</name>
<dbReference type="InterPro" id="IPR006115">
    <property type="entry name" value="6PGDH_NADP-bd"/>
</dbReference>
<dbReference type="InterPro" id="IPR015815">
    <property type="entry name" value="HIBADH-related"/>
</dbReference>
<dbReference type="InterPro" id="IPR036291">
    <property type="entry name" value="NAD(P)-bd_dom_sf"/>
</dbReference>
<dbReference type="InterPro" id="IPR013328">
    <property type="entry name" value="6PGD_dom2"/>
</dbReference>
<dbReference type="PANTHER" id="PTHR22981:SF7">
    <property type="entry name" value="3-HYDROXYISOBUTYRATE DEHYDROGENASE, MITOCHONDRIAL"/>
    <property type="match status" value="1"/>
</dbReference>
<dbReference type="Pfam" id="PF14833">
    <property type="entry name" value="NAD_binding_11"/>
    <property type="match status" value="1"/>
</dbReference>
<proteinExistence type="predicted"/>
<accession>A0ABV3SVG3</accession>
<dbReference type="Pfam" id="PF03446">
    <property type="entry name" value="NAD_binding_2"/>
    <property type="match status" value="1"/>
</dbReference>
<evidence type="ECO:0000256" key="2">
    <source>
        <dbReference type="ARBA" id="ARBA00023027"/>
    </source>
</evidence>
<dbReference type="InterPro" id="IPR008927">
    <property type="entry name" value="6-PGluconate_DH-like_C_sf"/>
</dbReference>
<dbReference type="SUPFAM" id="SSF48179">
    <property type="entry name" value="6-phosphogluconate dehydrogenase C-terminal domain-like"/>
    <property type="match status" value="1"/>
</dbReference>
<keyword evidence="2" id="KW-0520">NAD</keyword>
<feature type="domain" description="3-hydroxyisobutyrate dehydrogenase-like NAD-binding" evidence="4">
    <location>
        <begin position="164"/>
        <end position="284"/>
    </location>
</feature>
<dbReference type="InterPro" id="IPR002204">
    <property type="entry name" value="3-OH-isobutyrate_DH-rel_CS"/>
</dbReference>
<evidence type="ECO:0000313" key="6">
    <source>
        <dbReference type="Proteomes" id="UP001556692"/>
    </source>
</evidence>
<dbReference type="InterPro" id="IPR029154">
    <property type="entry name" value="HIBADH-like_NADP-bd"/>
</dbReference>
<dbReference type="RefSeq" id="WP_367957388.1">
    <property type="nucleotide sequence ID" value="NZ_JBDPGJ010000010.1"/>
</dbReference>
<evidence type="ECO:0000256" key="1">
    <source>
        <dbReference type="ARBA" id="ARBA00023002"/>
    </source>
</evidence>
<keyword evidence="1 5" id="KW-0560">Oxidoreductase</keyword>
<keyword evidence="6" id="KW-1185">Reference proteome</keyword>
<feature type="domain" description="6-phosphogluconate dehydrogenase NADP-binding" evidence="3">
    <location>
        <begin position="2"/>
        <end position="160"/>
    </location>
</feature>
<dbReference type="Gene3D" id="1.10.1040.10">
    <property type="entry name" value="N-(1-d-carboxylethyl)-l-norvaline Dehydrogenase, domain 2"/>
    <property type="match status" value="1"/>
</dbReference>
<reference evidence="5 6" key="1">
    <citation type="submission" date="2024-05" db="EMBL/GenBank/DDBJ databases">
        <authorList>
            <person name="Jiang F."/>
        </authorList>
    </citation>
    <scope>NUCLEOTIDE SEQUENCE [LARGE SCALE GENOMIC DNA]</scope>
    <source>
        <strain evidence="5 6">LZ166</strain>
    </source>
</reference>
<protein>
    <submittedName>
        <fullName evidence="5">NAD(P)-dependent oxidoreductase</fullName>
        <ecNumber evidence="5">1.1.-.-</ecNumber>
    </submittedName>
</protein>
<organism evidence="5 6">
    <name type="scientific">Aquibium pacificus</name>
    <dbReference type="NCBI Taxonomy" id="3153579"/>
    <lineage>
        <taxon>Bacteria</taxon>
        <taxon>Pseudomonadati</taxon>
        <taxon>Pseudomonadota</taxon>
        <taxon>Alphaproteobacteria</taxon>
        <taxon>Hyphomicrobiales</taxon>
        <taxon>Phyllobacteriaceae</taxon>
        <taxon>Aquibium</taxon>
    </lineage>
</organism>
<dbReference type="PROSITE" id="PS00895">
    <property type="entry name" value="3_HYDROXYISOBUT_DH"/>
    <property type="match status" value="1"/>
</dbReference>
<dbReference type="SUPFAM" id="SSF51735">
    <property type="entry name" value="NAD(P)-binding Rossmann-fold domains"/>
    <property type="match status" value="1"/>
</dbReference>
<dbReference type="GO" id="GO:0016491">
    <property type="term" value="F:oxidoreductase activity"/>
    <property type="evidence" value="ECO:0007669"/>
    <property type="project" value="UniProtKB-KW"/>
</dbReference>
<evidence type="ECO:0000259" key="4">
    <source>
        <dbReference type="Pfam" id="PF14833"/>
    </source>
</evidence>
<dbReference type="EMBL" id="JBDPGJ010000010">
    <property type="protein sequence ID" value="MEX0409520.1"/>
    <property type="molecule type" value="Genomic_DNA"/>
</dbReference>
<evidence type="ECO:0000313" key="5">
    <source>
        <dbReference type="EMBL" id="MEX0409520.1"/>
    </source>
</evidence>
<evidence type="ECO:0000259" key="3">
    <source>
        <dbReference type="Pfam" id="PF03446"/>
    </source>
</evidence>
<dbReference type="Proteomes" id="UP001556692">
    <property type="component" value="Unassembled WGS sequence"/>
</dbReference>
<dbReference type="EC" id="1.1.-.-" evidence="5"/>
<dbReference type="Gene3D" id="3.40.50.720">
    <property type="entry name" value="NAD(P)-binding Rossmann-like Domain"/>
    <property type="match status" value="1"/>
</dbReference>
<gene>
    <name evidence="5" type="ORF">ABGN05_28155</name>
</gene>
<comment type="caution">
    <text evidence="5">The sequence shown here is derived from an EMBL/GenBank/DDBJ whole genome shotgun (WGS) entry which is preliminary data.</text>
</comment>
<dbReference type="PIRSF" id="PIRSF000103">
    <property type="entry name" value="HIBADH"/>
    <property type="match status" value="1"/>
</dbReference>